<keyword evidence="1" id="KW-0175">Coiled coil</keyword>
<dbReference type="Proteomes" id="UP001140502">
    <property type="component" value="Unassembled WGS sequence"/>
</dbReference>
<feature type="coiled-coil region" evidence="1">
    <location>
        <begin position="179"/>
        <end position="259"/>
    </location>
</feature>
<evidence type="ECO:0000256" key="2">
    <source>
        <dbReference type="SAM" id="MobiDB-lite"/>
    </source>
</evidence>
<protein>
    <submittedName>
        <fullName evidence="3">Uncharacterized protein</fullName>
    </submittedName>
</protein>
<gene>
    <name evidence="3" type="ORF">N0V84_007055</name>
</gene>
<dbReference type="EMBL" id="JAPEUR010000149">
    <property type="protein sequence ID" value="KAJ4318001.1"/>
    <property type="molecule type" value="Genomic_DNA"/>
</dbReference>
<feature type="compositionally biased region" description="Low complexity" evidence="2">
    <location>
        <begin position="1"/>
        <end position="17"/>
    </location>
</feature>
<proteinExistence type="predicted"/>
<evidence type="ECO:0000256" key="1">
    <source>
        <dbReference type="SAM" id="Coils"/>
    </source>
</evidence>
<evidence type="ECO:0000313" key="3">
    <source>
        <dbReference type="EMBL" id="KAJ4318001.1"/>
    </source>
</evidence>
<dbReference type="OrthoDB" id="5089539at2759"/>
<sequence length="310" mass="34533">MNASEASCAAAPTPSASGEATALSIAKAPGSSDAPSHTGENGEKEDERRKRRDLLDVTSLVSTGNGKRAQNPSDDSHTKKSARRDEPANLKWSNPVNHAATKERAETFINLIQHVQDGIPRQFGMRDFGDVHRLKATAEMKLNMITREWSDAQASTNEQESRLAEILAHTAAPRNGEELREVLENKIEAKKAVEKAKALFEQHMNDMALGLDLVSQAMAQYETKLRECVEGIAQAEADIQRLEKESSTSKQQVEKVRRQLKRKQADVELFGDFKFHYTLEFDYYRTIEGLIKLGPYGLDILTQILAEKGL</sequence>
<accession>A0A9W9BMW3</accession>
<reference evidence="3" key="1">
    <citation type="submission" date="2022-10" db="EMBL/GenBank/DDBJ databases">
        <title>Tapping the CABI collections for fungal endophytes: first genome assemblies for Collariella, Neodidymelliopsis, Ascochyta clinopodiicola, Didymella pomorum, Didymosphaeria variabile, Neocosmospora piperis and Neocucurbitaria cava.</title>
        <authorList>
            <person name="Hill R."/>
        </authorList>
    </citation>
    <scope>NUCLEOTIDE SEQUENCE</scope>
    <source>
        <strain evidence="3">IMI 366586</strain>
    </source>
</reference>
<keyword evidence="4" id="KW-1185">Reference proteome</keyword>
<dbReference type="AlphaFoldDB" id="A0A9W9BMW3"/>
<comment type="caution">
    <text evidence="3">The sequence shown here is derived from an EMBL/GenBank/DDBJ whole genome shotgun (WGS) entry which is preliminary data.</text>
</comment>
<feature type="compositionally biased region" description="Polar residues" evidence="2">
    <location>
        <begin position="59"/>
        <end position="73"/>
    </location>
</feature>
<feature type="compositionally biased region" description="Basic and acidic residues" evidence="2">
    <location>
        <begin position="74"/>
        <end position="88"/>
    </location>
</feature>
<organism evidence="3 4">
    <name type="scientific">Fusarium piperis</name>
    <dbReference type="NCBI Taxonomy" id="1435070"/>
    <lineage>
        <taxon>Eukaryota</taxon>
        <taxon>Fungi</taxon>
        <taxon>Dikarya</taxon>
        <taxon>Ascomycota</taxon>
        <taxon>Pezizomycotina</taxon>
        <taxon>Sordariomycetes</taxon>
        <taxon>Hypocreomycetidae</taxon>
        <taxon>Hypocreales</taxon>
        <taxon>Nectriaceae</taxon>
        <taxon>Fusarium</taxon>
        <taxon>Fusarium solani species complex</taxon>
    </lineage>
</organism>
<feature type="region of interest" description="Disordered" evidence="2">
    <location>
        <begin position="1"/>
        <end position="97"/>
    </location>
</feature>
<evidence type="ECO:0000313" key="4">
    <source>
        <dbReference type="Proteomes" id="UP001140502"/>
    </source>
</evidence>
<name>A0A9W9BMW3_9HYPO</name>